<evidence type="ECO:0000313" key="2">
    <source>
        <dbReference type="EMBL" id="CAB3752234.1"/>
    </source>
</evidence>
<dbReference type="RefSeq" id="WP_175110275.1">
    <property type="nucleotide sequence ID" value="NZ_CADIKF010000008.1"/>
</dbReference>
<organism evidence="2 3">
    <name type="scientific">Paraburkholderia solisilvae</name>
    <dbReference type="NCBI Taxonomy" id="624376"/>
    <lineage>
        <taxon>Bacteria</taxon>
        <taxon>Pseudomonadati</taxon>
        <taxon>Pseudomonadota</taxon>
        <taxon>Betaproteobacteria</taxon>
        <taxon>Burkholderiales</taxon>
        <taxon>Burkholderiaceae</taxon>
        <taxon>Paraburkholderia</taxon>
    </lineage>
</organism>
<dbReference type="InterPro" id="IPR036390">
    <property type="entry name" value="WH_DNA-bd_sf"/>
</dbReference>
<evidence type="ECO:0000313" key="3">
    <source>
        <dbReference type="Proteomes" id="UP000494329"/>
    </source>
</evidence>
<feature type="domain" description="HTH arsR-type" evidence="1">
    <location>
        <begin position="1"/>
        <end position="90"/>
    </location>
</feature>
<dbReference type="CDD" id="cd00090">
    <property type="entry name" value="HTH_ARSR"/>
    <property type="match status" value="1"/>
</dbReference>
<protein>
    <recommendedName>
        <fullName evidence="1">HTH arsR-type domain-containing protein</fullName>
    </recommendedName>
</protein>
<dbReference type="GO" id="GO:0003700">
    <property type="term" value="F:DNA-binding transcription factor activity"/>
    <property type="evidence" value="ECO:0007669"/>
    <property type="project" value="InterPro"/>
</dbReference>
<dbReference type="PRINTS" id="PR00778">
    <property type="entry name" value="HTHARSR"/>
</dbReference>
<reference evidence="2 3" key="1">
    <citation type="submission" date="2020-04" db="EMBL/GenBank/DDBJ databases">
        <authorList>
            <person name="De Canck E."/>
        </authorList>
    </citation>
    <scope>NUCLEOTIDE SEQUENCE [LARGE SCALE GENOMIC DNA]</scope>
    <source>
        <strain evidence="2 3">LMG 29739</strain>
    </source>
</reference>
<dbReference type="Gene3D" id="1.10.10.10">
    <property type="entry name" value="Winged helix-like DNA-binding domain superfamily/Winged helix DNA-binding domain"/>
    <property type="match status" value="1"/>
</dbReference>
<dbReference type="InterPro" id="IPR011991">
    <property type="entry name" value="ArsR-like_HTH"/>
</dbReference>
<dbReference type="AlphaFoldDB" id="A0A6J5DFQ9"/>
<dbReference type="NCBIfam" id="NF033788">
    <property type="entry name" value="HTH_metalloreg"/>
    <property type="match status" value="1"/>
</dbReference>
<dbReference type="InterPro" id="IPR036388">
    <property type="entry name" value="WH-like_DNA-bd_sf"/>
</dbReference>
<proteinExistence type="predicted"/>
<sequence length="110" mass="12543">MDDDAVFRALADASRRLLLDRLHERNGQTLVQLCAGLDMTRQAVAKHLALLEYANLISTRRQGREKLHFLNVAPINEIAERWIGKFERPQLPVPSELKHALEHPDGEPTE</sequence>
<dbReference type="SMART" id="SM00418">
    <property type="entry name" value="HTH_ARSR"/>
    <property type="match status" value="1"/>
</dbReference>
<dbReference type="EMBL" id="CADIKF010000008">
    <property type="protein sequence ID" value="CAB3752234.1"/>
    <property type="molecule type" value="Genomic_DNA"/>
</dbReference>
<dbReference type="SUPFAM" id="SSF46785">
    <property type="entry name" value="Winged helix' DNA-binding domain"/>
    <property type="match status" value="1"/>
</dbReference>
<name>A0A6J5DFQ9_9BURK</name>
<gene>
    <name evidence="2" type="ORF">LMG29739_01467</name>
</gene>
<accession>A0A6J5DFQ9</accession>
<evidence type="ECO:0000259" key="1">
    <source>
        <dbReference type="PROSITE" id="PS50987"/>
    </source>
</evidence>
<dbReference type="PROSITE" id="PS50987">
    <property type="entry name" value="HTH_ARSR_2"/>
    <property type="match status" value="1"/>
</dbReference>
<dbReference type="InterPro" id="IPR001845">
    <property type="entry name" value="HTH_ArsR_DNA-bd_dom"/>
</dbReference>
<keyword evidence="3" id="KW-1185">Reference proteome</keyword>
<dbReference type="PANTHER" id="PTHR38600:SF1">
    <property type="entry name" value="TRANSCRIPTIONAL REGULATORY PROTEIN"/>
    <property type="match status" value="1"/>
</dbReference>
<dbReference type="PANTHER" id="PTHR38600">
    <property type="entry name" value="TRANSCRIPTIONAL REGULATORY PROTEIN"/>
    <property type="match status" value="1"/>
</dbReference>
<dbReference type="Proteomes" id="UP000494329">
    <property type="component" value="Unassembled WGS sequence"/>
</dbReference>
<dbReference type="Pfam" id="PF12840">
    <property type="entry name" value="HTH_20"/>
    <property type="match status" value="1"/>
</dbReference>